<gene>
    <name evidence="1" type="ORF">HPBE_LOCUS12502</name>
</gene>
<evidence type="ECO:0000313" key="1">
    <source>
        <dbReference type="EMBL" id="VDO92433.1"/>
    </source>
</evidence>
<dbReference type="OrthoDB" id="5849210at2759"/>
<dbReference type="PANTHER" id="PTHR46238:SF8">
    <property type="entry name" value="ENDONUCLEASE_EXONUCLEASE_PHOSPHATASE DOMAIN-CONTAINING PROTEIN"/>
    <property type="match status" value="1"/>
</dbReference>
<evidence type="ECO:0000313" key="2">
    <source>
        <dbReference type="Proteomes" id="UP000050761"/>
    </source>
</evidence>
<dbReference type="PANTHER" id="PTHR46238">
    <property type="entry name" value="REVERSE TRANSCRIPTASE DOMAIN-CONTAINING PROTEIN"/>
    <property type="match status" value="1"/>
</dbReference>
<keyword evidence="2" id="KW-1185">Reference proteome</keyword>
<dbReference type="AlphaFoldDB" id="A0A183FVV5"/>
<dbReference type="Proteomes" id="UP000050761">
    <property type="component" value="Unassembled WGS sequence"/>
</dbReference>
<organism evidence="2 3">
    <name type="scientific">Heligmosomoides polygyrus</name>
    <name type="common">Parasitic roundworm</name>
    <dbReference type="NCBI Taxonomy" id="6339"/>
    <lineage>
        <taxon>Eukaryota</taxon>
        <taxon>Metazoa</taxon>
        <taxon>Ecdysozoa</taxon>
        <taxon>Nematoda</taxon>
        <taxon>Chromadorea</taxon>
        <taxon>Rhabditida</taxon>
        <taxon>Rhabditina</taxon>
        <taxon>Rhabditomorpha</taxon>
        <taxon>Strongyloidea</taxon>
        <taxon>Heligmosomidae</taxon>
        <taxon>Heligmosomoides</taxon>
    </lineage>
</organism>
<accession>A0A3P8ALZ4</accession>
<name>A0A183FVV5_HELPZ</name>
<proteinExistence type="predicted"/>
<evidence type="ECO:0000313" key="3">
    <source>
        <dbReference type="WBParaSite" id="HPBE_0001250101-mRNA-1"/>
    </source>
</evidence>
<dbReference type="WBParaSite" id="HPBE_0001250101-mRNA-1">
    <property type="protein sequence ID" value="HPBE_0001250101-mRNA-1"/>
    <property type="gene ID" value="HPBE_0001250101"/>
</dbReference>
<accession>A0A183FVV5</accession>
<dbReference type="EMBL" id="UZAH01027524">
    <property type="protein sequence ID" value="VDO92433.1"/>
    <property type="molecule type" value="Genomic_DNA"/>
</dbReference>
<reference evidence="1 2" key="1">
    <citation type="submission" date="2018-11" db="EMBL/GenBank/DDBJ databases">
        <authorList>
            <consortium name="Pathogen Informatics"/>
        </authorList>
    </citation>
    <scope>NUCLEOTIDE SEQUENCE [LARGE SCALE GENOMIC DNA]</scope>
</reference>
<reference evidence="3" key="2">
    <citation type="submission" date="2019-09" db="UniProtKB">
        <authorList>
            <consortium name="WormBaseParasite"/>
        </authorList>
    </citation>
    <scope>IDENTIFICATION</scope>
</reference>
<sequence length="125" mass="14266">MSEIQPEYVLFSLHGEDKTELERQEQEWCDRLALFGLKLNVKKTEYLTTDVNEHGSLKINGTELSRVTSFKYLGSTVTSDGSLKMEVNAHVSAAWSKWRSLTGVLCDRTIPEHLKSKVYRTVVCQ</sequence>
<protein>
    <submittedName>
        <fullName evidence="3">Reverse transcriptase domain-containing protein</fullName>
    </submittedName>
</protein>